<dbReference type="InterPro" id="IPR036937">
    <property type="entry name" value="Adhesion_dom_fimbrial_sf"/>
</dbReference>
<dbReference type="PANTHER" id="PTHR33420">
    <property type="entry name" value="FIMBRIAL SUBUNIT ELFA-RELATED"/>
    <property type="match status" value="1"/>
</dbReference>
<gene>
    <name evidence="2" type="primary">smfA</name>
    <name evidence="2" type="ORF">NCTC10754_00081</name>
</gene>
<proteinExistence type="predicted"/>
<protein>
    <submittedName>
        <fullName evidence="2">Putative fimbrial protein</fullName>
    </submittedName>
</protein>
<dbReference type="Gene3D" id="2.60.40.1090">
    <property type="entry name" value="Fimbrial-type adhesion domain"/>
    <property type="match status" value="1"/>
</dbReference>
<dbReference type="EMBL" id="CAACYJ010000001">
    <property type="protein sequence ID" value="VFB17563.1"/>
    <property type="molecule type" value="Genomic_DNA"/>
</dbReference>
<dbReference type="GO" id="GO:0043709">
    <property type="term" value="P:cell adhesion involved in single-species biofilm formation"/>
    <property type="evidence" value="ECO:0007669"/>
    <property type="project" value="TreeGrafter"/>
</dbReference>
<dbReference type="AlphaFoldDB" id="A0A449IDN8"/>
<evidence type="ECO:0000256" key="1">
    <source>
        <dbReference type="SAM" id="SignalP"/>
    </source>
</evidence>
<evidence type="ECO:0000313" key="2">
    <source>
        <dbReference type="EMBL" id="VFB17563.1"/>
    </source>
</evidence>
<dbReference type="InterPro" id="IPR050263">
    <property type="entry name" value="Bact_Fimbrial_Adh_Pro"/>
</dbReference>
<reference evidence="2 3" key="1">
    <citation type="submission" date="2019-02" db="EMBL/GenBank/DDBJ databases">
        <authorList>
            <consortium name="Pathogen Informatics"/>
        </authorList>
    </citation>
    <scope>NUCLEOTIDE SEQUENCE [LARGE SCALE GENOMIC DNA]</scope>
    <source>
        <strain evidence="2 3">3012STDY7103891</strain>
    </source>
</reference>
<dbReference type="SUPFAM" id="SSF49401">
    <property type="entry name" value="Bacterial adhesins"/>
    <property type="match status" value="1"/>
</dbReference>
<feature type="signal peptide" evidence="1">
    <location>
        <begin position="1"/>
        <end position="27"/>
    </location>
</feature>
<dbReference type="GO" id="GO:0009289">
    <property type="term" value="C:pilus"/>
    <property type="evidence" value="ECO:0007669"/>
    <property type="project" value="InterPro"/>
</dbReference>
<dbReference type="PROSITE" id="PS51257">
    <property type="entry name" value="PROKAR_LIPOPROTEIN"/>
    <property type="match status" value="1"/>
</dbReference>
<dbReference type="PANTHER" id="PTHR33420:SF26">
    <property type="entry name" value="FIMBRIAL SUBUNIT"/>
    <property type="match status" value="1"/>
</dbReference>
<feature type="chain" id="PRO_5019213761" evidence="1">
    <location>
        <begin position="28"/>
        <end position="181"/>
    </location>
</feature>
<organism evidence="2 3">
    <name type="scientific">Pseudomonas fragi</name>
    <dbReference type="NCBI Taxonomy" id="296"/>
    <lineage>
        <taxon>Bacteria</taxon>
        <taxon>Pseudomonadati</taxon>
        <taxon>Pseudomonadota</taxon>
        <taxon>Gammaproteobacteria</taxon>
        <taxon>Pseudomonadales</taxon>
        <taxon>Pseudomonadaceae</taxon>
        <taxon>Pseudomonas</taxon>
    </lineage>
</organism>
<dbReference type="Proteomes" id="UP000330809">
    <property type="component" value="Unassembled WGS sequence"/>
</dbReference>
<keyword evidence="1" id="KW-0732">Signal</keyword>
<evidence type="ECO:0000313" key="3">
    <source>
        <dbReference type="Proteomes" id="UP000330809"/>
    </source>
</evidence>
<name>A0A449IDN8_PSEFR</name>
<sequence length="181" mass="17696">MGVAMKSAKSALASMVLLACSASVASAAGAGSGTVTFSGEILESACSITPESVDQPVPLGSVSKSQLNNGGIGTKQYFNIELTGCSLTGLTDNTVKATFTGTGATAVPGALALNGVAGAGILLTEFDGTAITLGTATRPKGITAGSNTLTFGAQLKGQTSTTTTVGTGTFTAVTNFALAYQ</sequence>
<dbReference type="InterPro" id="IPR008966">
    <property type="entry name" value="Adhesion_dom_sf"/>
</dbReference>
<accession>A0A449IDN8</accession>